<protein>
    <recommendedName>
        <fullName evidence="10">RagB/SusD domain-containing protein</fullName>
    </recommendedName>
</protein>
<dbReference type="Pfam" id="PF07980">
    <property type="entry name" value="SusD_RagB"/>
    <property type="match status" value="1"/>
</dbReference>
<proteinExistence type="inferred from homology"/>
<keyword evidence="3" id="KW-0732">Signal</keyword>
<evidence type="ECO:0000256" key="1">
    <source>
        <dbReference type="ARBA" id="ARBA00004442"/>
    </source>
</evidence>
<evidence type="ECO:0000313" key="9">
    <source>
        <dbReference type="Proteomes" id="UP000033047"/>
    </source>
</evidence>
<dbReference type="InterPro" id="IPR011990">
    <property type="entry name" value="TPR-like_helical_dom_sf"/>
</dbReference>
<dbReference type="HOGENOM" id="CLU_015553_0_0_10"/>
<dbReference type="GO" id="GO:0009279">
    <property type="term" value="C:cell outer membrane"/>
    <property type="evidence" value="ECO:0007669"/>
    <property type="project" value="UniProtKB-SubCell"/>
</dbReference>
<dbReference type="Pfam" id="PF14322">
    <property type="entry name" value="SusD-like_3"/>
    <property type="match status" value="1"/>
</dbReference>
<dbReference type="PROSITE" id="PS51257">
    <property type="entry name" value="PROKAR_LIPOPROTEIN"/>
    <property type="match status" value="1"/>
</dbReference>
<dbReference type="Proteomes" id="UP000033047">
    <property type="component" value="Unassembled WGS sequence"/>
</dbReference>
<gene>
    <name evidence="8" type="ORF">HMPREF1535_01727</name>
</gene>
<evidence type="ECO:0000256" key="4">
    <source>
        <dbReference type="ARBA" id="ARBA00023136"/>
    </source>
</evidence>
<dbReference type="STRING" id="927665.HMPREF1535_01727"/>
<evidence type="ECO:0000259" key="7">
    <source>
        <dbReference type="Pfam" id="PF14322"/>
    </source>
</evidence>
<dbReference type="InterPro" id="IPR012944">
    <property type="entry name" value="SusD_RagB_dom"/>
</dbReference>
<evidence type="ECO:0000256" key="5">
    <source>
        <dbReference type="ARBA" id="ARBA00023237"/>
    </source>
</evidence>
<evidence type="ECO:0000256" key="2">
    <source>
        <dbReference type="ARBA" id="ARBA00006275"/>
    </source>
</evidence>
<name>A0A0F5JHN7_9BACT</name>
<keyword evidence="4" id="KW-0472">Membrane</keyword>
<comment type="subcellular location">
    <subcellularLocation>
        <location evidence="1">Cell outer membrane</location>
    </subcellularLocation>
</comment>
<evidence type="ECO:0008006" key="10">
    <source>
        <dbReference type="Google" id="ProtNLM"/>
    </source>
</evidence>
<dbReference type="SUPFAM" id="SSF48452">
    <property type="entry name" value="TPR-like"/>
    <property type="match status" value="1"/>
</dbReference>
<dbReference type="AlphaFoldDB" id="A0A0F5JHN7"/>
<comment type="caution">
    <text evidence="8">The sequence shown here is derived from an EMBL/GenBank/DDBJ whole genome shotgun (WGS) entry which is preliminary data.</text>
</comment>
<dbReference type="InterPro" id="IPR033985">
    <property type="entry name" value="SusD-like_N"/>
</dbReference>
<feature type="domain" description="SusD-like N-terminal" evidence="7">
    <location>
        <begin position="21"/>
        <end position="213"/>
    </location>
</feature>
<evidence type="ECO:0000256" key="3">
    <source>
        <dbReference type="ARBA" id="ARBA00022729"/>
    </source>
</evidence>
<accession>A0A0F5JHN7</accession>
<evidence type="ECO:0000313" key="8">
    <source>
        <dbReference type="EMBL" id="KKB57075.1"/>
    </source>
</evidence>
<reference evidence="8 9" key="1">
    <citation type="submission" date="2013-04" db="EMBL/GenBank/DDBJ databases">
        <title>The Genome Sequence of Parabacteroides goldsteinii DSM 19448.</title>
        <authorList>
            <consortium name="The Broad Institute Genomics Platform"/>
            <person name="Earl A."/>
            <person name="Ward D."/>
            <person name="Feldgarden M."/>
            <person name="Gevers D."/>
            <person name="Martens E."/>
            <person name="Sakamoto M."/>
            <person name="Benno Y."/>
            <person name="Song Y."/>
            <person name="Liu C."/>
            <person name="Lee J."/>
            <person name="Bolanos M."/>
            <person name="Vaisanen M.L."/>
            <person name="Finegold S.M."/>
            <person name="Walker B."/>
            <person name="Young S."/>
            <person name="Zeng Q."/>
            <person name="Gargeya S."/>
            <person name="Fitzgerald M."/>
            <person name="Haas B."/>
            <person name="Abouelleil A."/>
            <person name="Allen A.W."/>
            <person name="Alvarado L."/>
            <person name="Arachchi H.M."/>
            <person name="Berlin A.M."/>
            <person name="Chapman S.B."/>
            <person name="Gainer-Dewar J."/>
            <person name="Goldberg J."/>
            <person name="Griggs A."/>
            <person name="Gujja S."/>
            <person name="Hansen M."/>
            <person name="Howarth C."/>
            <person name="Imamovic A."/>
            <person name="Ireland A."/>
            <person name="Larimer J."/>
            <person name="McCowan C."/>
            <person name="Murphy C."/>
            <person name="Pearson M."/>
            <person name="Poon T.W."/>
            <person name="Priest M."/>
            <person name="Roberts A."/>
            <person name="Saif S."/>
            <person name="Shea T."/>
            <person name="Sisk P."/>
            <person name="Sykes S."/>
            <person name="Wortman J."/>
            <person name="Nusbaum C."/>
            <person name="Birren B."/>
        </authorList>
    </citation>
    <scope>NUCLEOTIDE SEQUENCE [LARGE SCALE GENOMIC DNA]</scope>
    <source>
        <strain evidence="8 9">DSM 19448</strain>
    </source>
</reference>
<organism evidence="8 9">
    <name type="scientific">Parabacteroides goldsteinii DSM 19448 = WAL 12034</name>
    <dbReference type="NCBI Taxonomy" id="927665"/>
    <lineage>
        <taxon>Bacteria</taxon>
        <taxon>Pseudomonadati</taxon>
        <taxon>Bacteroidota</taxon>
        <taxon>Bacteroidia</taxon>
        <taxon>Bacteroidales</taxon>
        <taxon>Tannerellaceae</taxon>
        <taxon>Parabacteroides</taxon>
    </lineage>
</organism>
<dbReference type="RefSeq" id="WP_046145850.1">
    <property type="nucleotide sequence ID" value="NZ_KQ033912.1"/>
</dbReference>
<keyword evidence="5" id="KW-0998">Cell outer membrane</keyword>
<comment type="similarity">
    <text evidence="2">Belongs to the SusD family.</text>
</comment>
<dbReference type="PATRIC" id="fig|927665.4.peg.1766"/>
<dbReference type="EMBL" id="AQHV01000010">
    <property type="protein sequence ID" value="KKB57075.1"/>
    <property type="molecule type" value="Genomic_DNA"/>
</dbReference>
<dbReference type="Gene3D" id="1.25.40.390">
    <property type="match status" value="1"/>
</dbReference>
<feature type="domain" description="RagB/SusD" evidence="6">
    <location>
        <begin position="285"/>
        <end position="543"/>
    </location>
</feature>
<evidence type="ECO:0000259" key="6">
    <source>
        <dbReference type="Pfam" id="PF07980"/>
    </source>
</evidence>
<sequence>MKQYSIALILASALTFGSCSDFLDRDPLSQASENTFWQTEADALAGVNALYPLLPNSRDFWRDCQSDNSLMTNAWGESGLGYICQGSHNAATGYLSEEWKYDHIRRILYFLERLEGMNIDESKKKRFEGEARFILALRYYRMTRHFGDIPLIKEKPIDLDEAALPRSPKQEVLDYALENINKAIEYLPETYSGDDIGRITKGAALTLKADMYLDMASYAKFHHNQDGTELWKEAAQSAKKVIDMNLYSLEDDFASIFKSAANNNNKEVILAYQYKEDEITHMLPILASPAGTGITGQGWASFCPTRQLVDSYEMTDGKTIFESDLYDMNNPWENRDARLKKTFFLPGYECLRPNGSYEPYMPHPAYNKNERINHEGGGITGYMYLKYNDQELVKPDASWTNFSLYRYAEVLLIYAEALNEYDPGNPQIAWAANQVRGRAGLPGVDQLTGNQVAMREKIREERRHEFVAEHKRYFDILRWKTAEKVLNEPGYGINKDEKAPIGDYSVEQFLGQNRTFDASKHYLWPIPQSARDKNPNLGQNPNW</sequence>